<evidence type="ECO:0000256" key="5">
    <source>
        <dbReference type="ARBA" id="ARBA00022989"/>
    </source>
</evidence>
<dbReference type="GO" id="GO:0055085">
    <property type="term" value="P:transmembrane transport"/>
    <property type="evidence" value="ECO:0007669"/>
    <property type="project" value="TreeGrafter"/>
</dbReference>
<reference evidence="10" key="1">
    <citation type="journal article" date="2019" name="Beilstein J. Org. Chem.">
        <title>Nanangenines: drimane sesquiterpenoids as the dominant metabolite cohort of a novel Australian fungus, Aspergillus nanangensis.</title>
        <authorList>
            <person name="Lacey H.J."/>
            <person name="Gilchrist C.L.M."/>
            <person name="Crombie A."/>
            <person name="Kalaitzis J.A."/>
            <person name="Vuong D."/>
            <person name="Rutledge P.J."/>
            <person name="Turner P."/>
            <person name="Pitt J.I."/>
            <person name="Lacey E."/>
            <person name="Chooi Y.H."/>
            <person name="Piggott A.M."/>
        </authorList>
    </citation>
    <scope>NUCLEOTIDE SEQUENCE</scope>
    <source>
        <strain evidence="10">MST-FP2251</strain>
    </source>
</reference>
<feature type="transmembrane region" description="Helical" evidence="8">
    <location>
        <begin position="472"/>
        <end position="495"/>
    </location>
</feature>
<reference evidence="10" key="2">
    <citation type="submission" date="2020-02" db="EMBL/GenBank/DDBJ databases">
        <authorList>
            <person name="Gilchrist C.L.M."/>
            <person name="Chooi Y.-H."/>
        </authorList>
    </citation>
    <scope>NUCLEOTIDE SEQUENCE</scope>
    <source>
        <strain evidence="10">MST-FP2251</strain>
    </source>
</reference>
<feature type="compositionally biased region" description="Polar residues" evidence="7">
    <location>
        <begin position="1065"/>
        <end position="1082"/>
    </location>
</feature>
<keyword evidence="11" id="KW-1185">Reference proteome</keyword>
<comment type="subcellular location">
    <subcellularLocation>
        <location evidence="1">Membrane</location>
        <topology evidence="1">Multi-pass membrane protein</topology>
    </subcellularLocation>
</comment>
<dbReference type="Pfam" id="PF14558">
    <property type="entry name" value="TRP_N"/>
    <property type="match status" value="1"/>
</dbReference>
<evidence type="ECO:0000256" key="2">
    <source>
        <dbReference type="ARBA" id="ARBA00010642"/>
    </source>
</evidence>
<feature type="transmembrane region" description="Helical" evidence="8">
    <location>
        <begin position="259"/>
        <end position="281"/>
    </location>
</feature>
<organism evidence="10 11">
    <name type="scientific">Aspergillus nanangensis</name>
    <dbReference type="NCBI Taxonomy" id="2582783"/>
    <lineage>
        <taxon>Eukaryota</taxon>
        <taxon>Fungi</taxon>
        <taxon>Dikarya</taxon>
        <taxon>Ascomycota</taxon>
        <taxon>Pezizomycotina</taxon>
        <taxon>Eurotiomycetes</taxon>
        <taxon>Eurotiomycetidae</taxon>
        <taxon>Eurotiales</taxon>
        <taxon>Aspergillaceae</taxon>
        <taxon>Aspergillus</taxon>
        <taxon>Aspergillus subgen. Circumdati</taxon>
    </lineage>
</organism>
<feature type="transmembrane region" description="Helical" evidence="8">
    <location>
        <begin position="613"/>
        <end position="635"/>
    </location>
</feature>
<evidence type="ECO:0000259" key="9">
    <source>
        <dbReference type="SMART" id="SM01320"/>
    </source>
</evidence>
<proteinExistence type="inferred from homology"/>
<feature type="compositionally biased region" description="Polar residues" evidence="7">
    <location>
        <begin position="1025"/>
        <end position="1048"/>
    </location>
</feature>
<sequence length="1157" mass="125773">MCVDRDARWHDTPGTVAVSQRHASRVSADTRRSRQLRKWRDTLRRPRRRMATLFDGGIAWMLVILMGLASSASAALLNFDNCLDASIVESNPLQLQFVPLDVSVHFDSKHPLHPLNVTVYGNVNGTADRRSIYPSPDDPGWSNTTNTVGKIPDVDTANNKYSTLITSVNVMNFSPYSDASQFCQSLNQGDCPLGPVFNVNQSDLTALHSFSIQHDMQSSYHFATLSSRLEIKSGDAAATMLGCVSVDVTPDFGSSLRGALAYVPLVILILVGIATVTSAIFSPWGTTDPFRWTSNYGRDEDVLRLVTPGFGDCLQYIQFAVLTGALSLNYPGYYQPAVSQVAWSTLMFNQSFFNPGQEGNPVKDGVYAVNGSYGLDRLDQYVGMPSYRDIWPGMMVWVLVIVVIITLLIQVAFAFRWLHREIANIPEEDLRAKNMPFTVGMIIRIVFNFLFLPLISLSFFQLVIAGDSPAYCTALAVVVILILVGFSAWTVRIIATTRPKSYLFDDLPTVLLYGPLYNTYCDDAAAFAVIPIFVSLARGIAIGALQPSGIAQIVVLAICEVVFLLTLVAFRPFPSPTSMNMYYGCFSIVRFLTILLSVVFVPSLKVSQAARGWIGYVILLLHALVLVFGFFLNALQTLIEVIARLAGAGGSEGGVTRGGLAKVFGMRQLSRRSPRRDVGTRQSMGSEAAILSHADDRLSSQFDGSRPRSLSGSSALLLNRAGASDGRTSAIFDTGSAHGGTHSRANSSGLFTPTNPTFQAAGYQTGSSSPKSGSIFPPQPHDPYYRPPRPRMRMTESSISSREKGKGGSSSRNLAAYGDADDDLIEGPSGSGRGTPVPAYLPAPKDELDYDDPRQPRKDYAVREVDFYYRVRGPPLSQSGTRKLKTGPADPTGPVSSATGFFRNLMRGKTKETGKGFEVVRSSRAPPPGLFEGGEDFHEPYQDEPDEQGVVRPTRQIPQTETTTYDNPDGEASKSSDDDDDDDDHNKNPMSLPEVETGGNIELPSRMGSRHSSNAPSVAPVTPNLVRQNSQRQGSMTSRVEQLSQKSGATGDDSKESIYAGRQLHPSSSGTGRLPFSANSSPSRDRGFSIASTNVSTSSSAQQGNDGTRVERPSSMGYVAQHRTQDNITQAGPEEPSFTGSAAELVNDGHHHDRHRD</sequence>
<feature type="compositionally biased region" description="Polar residues" evidence="7">
    <location>
        <begin position="743"/>
        <end position="772"/>
    </location>
</feature>
<keyword evidence="3 8" id="KW-0812">Transmembrane</keyword>
<feature type="domain" description="ML-like" evidence="9">
    <location>
        <begin position="72"/>
        <end position="255"/>
    </location>
</feature>
<comment type="similarity">
    <text evidence="2">Belongs to the transient receptor potential (TRP) ion channel family.</text>
</comment>
<dbReference type="Proteomes" id="UP001194746">
    <property type="component" value="Unassembled WGS sequence"/>
</dbReference>
<dbReference type="Pfam" id="PF06011">
    <property type="entry name" value="TRP"/>
    <property type="match status" value="1"/>
</dbReference>
<keyword evidence="5 8" id="KW-1133">Transmembrane helix</keyword>
<feature type="region of interest" description="Disordered" evidence="7">
    <location>
        <begin position="873"/>
        <end position="1157"/>
    </location>
</feature>
<feature type="transmembrane region" description="Helical" evidence="8">
    <location>
        <begin position="549"/>
        <end position="569"/>
    </location>
</feature>
<feature type="compositionally biased region" description="Basic and acidic residues" evidence="7">
    <location>
        <begin position="1147"/>
        <end position="1157"/>
    </location>
</feature>
<dbReference type="SMART" id="SM01320">
    <property type="entry name" value="TRP_N"/>
    <property type="match status" value="1"/>
</dbReference>
<keyword evidence="6 8" id="KW-0472">Membrane</keyword>
<evidence type="ECO:0000256" key="8">
    <source>
        <dbReference type="SAM" id="Phobius"/>
    </source>
</evidence>
<evidence type="ECO:0000256" key="1">
    <source>
        <dbReference type="ARBA" id="ARBA00004141"/>
    </source>
</evidence>
<feature type="region of interest" description="Disordered" evidence="7">
    <location>
        <begin position="729"/>
        <end position="861"/>
    </location>
</feature>
<feature type="transmembrane region" description="Helical" evidence="8">
    <location>
        <begin position="581"/>
        <end position="601"/>
    </location>
</feature>
<evidence type="ECO:0000256" key="3">
    <source>
        <dbReference type="ARBA" id="ARBA00022692"/>
    </source>
</evidence>
<protein>
    <recommendedName>
        <fullName evidence="9">ML-like domain-containing protein</fullName>
    </recommendedName>
</protein>
<dbReference type="EMBL" id="VCAU01000001">
    <property type="protein sequence ID" value="KAF9895236.1"/>
    <property type="molecule type" value="Genomic_DNA"/>
</dbReference>
<evidence type="ECO:0000313" key="10">
    <source>
        <dbReference type="EMBL" id="KAF9895236.1"/>
    </source>
</evidence>
<name>A0AAD4CZB2_ASPNN</name>
<feature type="transmembrane region" description="Helical" evidence="8">
    <location>
        <begin position="515"/>
        <end position="537"/>
    </location>
</feature>
<dbReference type="InterPro" id="IPR032800">
    <property type="entry name" value="TRP_N"/>
</dbReference>
<evidence type="ECO:0000256" key="7">
    <source>
        <dbReference type="SAM" id="MobiDB-lite"/>
    </source>
</evidence>
<comment type="caution">
    <text evidence="10">The sequence shown here is derived from an EMBL/GenBank/DDBJ whole genome shotgun (WGS) entry which is preliminary data.</text>
</comment>
<evidence type="ECO:0000256" key="4">
    <source>
        <dbReference type="ARBA" id="ARBA00022729"/>
    </source>
</evidence>
<feature type="transmembrane region" description="Helical" evidence="8">
    <location>
        <begin position="437"/>
        <end position="460"/>
    </location>
</feature>
<dbReference type="InterPro" id="IPR040241">
    <property type="entry name" value="TRP_Flc/Pkd2-like"/>
</dbReference>
<feature type="compositionally biased region" description="Pro residues" evidence="7">
    <location>
        <begin position="777"/>
        <end position="787"/>
    </location>
</feature>
<feature type="compositionally biased region" description="Basic and acidic residues" evidence="7">
    <location>
        <begin position="844"/>
        <end position="861"/>
    </location>
</feature>
<feature type="transmembrane region" description="Helical" evidence="8">
    <location>
        <begin position="394"/>
        <end position="417"/>
    </location>
</feature>
<evidence type="ECO:0000313" key="11">
    <source>
        <dbReference type="Proteomes" id="UP001194746"/>
    </source>
</evidence>
<dbReference type="GO" id="GO:0016020">
    <property type="term" value="C:membrane"/>
    <property type="evidence" value="ECO:0007669"/>
    <property type="project" value="UniProtKB-SubCell"/>
</dbReference>
<keyword evidence="4" id="KW-0732">Signal</keyword>
<dbReference type="AlphaFoldDB" id="A0AAD4CZB2"/>
<feature type="transmembrane region" description="Helical" evidence="8">
    <location>
        <begin position="53"/>
        <end position="77"/>
    </location>
</feature>
<accession>A0AAD4CZB2</accession>
<evidence type="ECO:0000256" key="6">
    <source>
        <dbReference type="ARBA" id="ARBA00023136"/>
    </source>
</evidence>
<dbReference type="PANTHER" id="PTHR31145:SF6">
    <property type="entry name" value="INTEGRAL MEMBRANE PROTEIN (AFU_ORTHOLOGUE AFUA_7G01610)"/>
    <property type="match status" value="1"/>
</dbReference>
<gene>
    <name evidence="10" type="ORF">FE257_000138</name>
</gene>
<feature type="compositionally biased region" description="Low complexity" evidence="7">
    <location>
        <begin position="1089"/>
        <end position="1101"/>
    </location>
</feature>
<dbReference type="PANTHER" id="PTHR31145">
    <property type="entry name" value="INTEGRAL MEMBRANE PROTEIN (AFU_ORTHOLOGUE AFUA_7G01610)"/>
    <property type="match status" value="1"/>
</dbReference>
<dbReference type="InterPro" id="IPR010308">
    <property type="entry name" value="TRP_C"/>
</dbReference>
<feature type="compositionally biased region" description="Polar residues" evidence="7">
    <location>
        <begin position="956"/>
        <end position="966"/>
    </location>
</feature>